<reference evidence="1 2" key="1">
    <citation type="submission" date="2017-12" db="EMBL/GenBank/DDBJ databases">
        <title>Genomic identification of Pseudomonas aeruginosa phage TC6.</title>
        <authorList>
            <person name="Lu S."/>
            <person name="Tang C."/>
            <person name="Deng C."/>
            <person name="Zhang Y."/>
            <person name="Xiao C."/>
        </authorList>
    </citation>
    <scope>NUCLEOTIDE SEQUENCE [LARGE SCALE GENOMIC DNA]</scope>
</reference>
<dbReference type="Proteomes" id="UP000241282">
    <property type="component" value="Segment"/>
</dbReference>
<dbReference type="EMBL" id="MG676466">
    <property type="protein sequence ID" value="AUG88524.1"/>
    <property type="molecule type" value="Genomic_DNA"/>
</dbReference>
<protein>
    <submittedName>
        <fullName evidence="1">Uncharacterized protein</fullName>
    </submittedName>
</protein>
<organism evidence="1 2">
    <name type="scientific">Pseudomonas phage TC6</name>
    <dbReference type="NCBI Taxonomy" id="2060947"/>
    <lineage>
        <taxon>Viruses</taxon>
        <taxon>Duplodnaviria</taxon>
        <taxon>Heunggongvirae</taxon>
        <taxon>Uroviricota</taxon>
        <taxon>Caudoviricetes</taxon>
        <taxon>Zobellviridae</taxon>
        <taxon>Paundecimvirus</taxon>
        <taxon>Paundecimvirus PA11</taxon>
    </lineage>
</organism>
<evidence type="ECO:0000313" key="1">
    <source>
        <dbReference type="EMBL" id="AUG88524.1"/>
    </source>
</evidence>
<evidence type="ECO:0000313" key="2">
    <source>
        <dbReference type="Proteomes" id="UP000241282"/>
    </source>
</evidence>
<gene>
    <name evidence="1" type="primary">TC6_013</name>
</gene>
<accession>A0A2H5BQB3</accession>
<name>A0A2H5BQB3_9CAUD</name>
<sequence length="62" mass="6913">MSVEYKGYQIVNDGTYGFKEIKPLGKGSVHMSLRGKFTNDRIAKVAIDTFLSKKVDTNGKDD</sequence>
<proteinExistence type="predicted"/>